<dbReference type="AlphaFoldDB" id="A0A176RZT0"/>
<comment type="caution">
    <text evidence="1">The sequence shown here is derived from an EMBL/GenBank/DDBJ whole genome shotgun (WGS) entry which is preliminary data.</text>
</comment>
<name>A0A176RZT0_9GAMM</name>
<proteinExistence type="predicted"/>
<dbReference type="EMBL" id="LUTY01001765">
    <property type="protein sequence ID" value="OAD21255.1"/>
    <property type="molecule type" value="Genomic_DNA"/>
</dbReference>
<evidence type="ECO:0000313" key="2">
    <source>
        <dbReference type="Proteomes" id="UP000076962"/>
    </source>
</evidence>
<sequence length="52" mass="5924">MLKRLIAIAHQHNFGNKLCSPLNKSPPKIFSYLKLIAIAKARLLMLLCLTNY</sequence>
<keyword evidence="2" id="KW-1185">Reference proteome</keyword>
<protein>
    <submittedName>
        <fullName evidence="1">Uncharacterized protein</fullName>
    </submittedName>
</protein>
<organism evidence="1 2">
    <name type="scientific">Candidatus Thiomargarita nelsonii</name>
    <dbReference type="NCBI Taxonomy" id="1003181"/>
    <lineage>
        <taxon>Bacteria</taxon>
        <taxon>Pseudomonadati</taxon>
        <taxon>Pseudomonadota</taxon>
        <taxon>Gammaproteobacteria</taxon>
        <taxon>Thiotrichales</taxon>
        <taxon>Thiotrichaceae</taxon>
        <taxon>Thiomargarita</taxon>
    </lineage>
</organism>
<gene>
    <name evidence="1" type="ORF">THIOM_002984</name>
</gene>
<reference evidence="1 2" key="1">
    <citation type="submission" date="2016-05" db="EMBL/GenBank/DDBJ databases">
        <title>Single-cell genome of chain-forming Candidatus Thiomargarita nelsonii and comparison to other large sulfur-oxidizing bacteria.</title>
        <authorList>
            <person name="Winkel M."/>
            <person name="Salman V."/>
            <person name="Woyke T."/>
            <person name="Schulz-Vogt H."/>
            <person name="Richter M."/>
            <person name="Flood B."/>
            <person name="Bailey J."/>
            <person name="Amann R."/>
            <person name="Mussmann M."/>
        </authorList>
    </citation>
    <scope>NUCLEOTIDE SEQUENCE [LARGE SCALE GENOMIC DNA]</scope>
    <source>
        <strain evidence="1 2">THI036</strain>
    </source>
</reference>
<dbReference type="Proteomes" id="UP000076962">
    <property type="component" value="Unassembled WGS sequence"/>
</dbReference>
<evidence type="ECO:0000313" key="1">
    <source>
        <dbReference type="EMBL" id="OAD21255.1"/>
    </source>
</evidence>
<accession>A0A176RZT0</accession>